<dbReference type="Proteomes" id="UP000192288">
    <property type="component" value="Unassembled WGS sequence"/>
</dbReference>
<gene>
    <name evidence="4" type="ORF">BMR96_01375</name>
</gene>
<proteinExistence type="inferred from homology"/>
<comment type="caution">
    <text evidence="4">The sequence shown here is derived from an EMBL/GenBank/DDBJ whole genome shotgun (WGS) entry which is preliminary data.</text>
</comment>
<dbReference type="STRING" id="33968.BMS77_00630"/>
<protein>
    <submittedName>
        <fullName evidence="4">Galactose mutarotase</fullName>
    </submittedName>
</protein>
<reference evidence="4 5" key="1">
    <citation type="journal article" date="2017" name="Front. Microbiol.">
        <title>Genomic Characterization of Dairy Associated Leuconostoc Species and Diversity of Leuconostocs in Undefined Mixed Mesophilic Starter Cultures.</title>
        <authorList>
            <person name="Frantzen C.A."/>
            <person name="Kot W."/>
            <person name="Pedersen T.B."/>
            <person name="Ardo Y.M."/>
            <person name="Broadbent J.R."/>
            <person name="Neve H."/>
            <person name="Hansen L.H."/>
            <person name="Dal Bello F."/>
            <person name="Ostlie H.M."/>
            <person name="Kleppen H.P."/>
            <person name="Vogensen F.K."/>
            <person name="Holo H."/>
        </authorList>
    </citation>
    <scope>NUCLEOTIDE SEQUENCE [LARGE SCALE GENOMIC DNA]</scope>
    <source>
        <strain evidence="4 5">LMGCF08</strain>
    </source>
</reference>
<keyword evidence="3" id="KW-0119">Carbohydrate metabolism</keyword>
<dbReference type="RefSeq" id="WP_004915010.1">
    <property type="nucleotide sequence ID" value="NZ_MPLS01000003.1"/>
</dbReference>
<dbReference type="GO" id="GO:0030246">
    <property type="term" value="F:carbohydrate binding"/>
    <property type="evidence" value="ECO:0007669"/>
    <property type="project" value="InterPro"/>
</dbReference>
<evidence type="ECO:0000313" key="4">
    <source>
        <dbReference type="EMBL" id="ORI98475.1"/>
    </source>
</evidence>
<evidence type="ECO:0000256" key="1">
    <source>
        <dbReference type="ARBA" id="ARBA00006206"/>
    </source>
</evidence>
<dbReference type="SUPFAM" id="SSF74650">
    <property type="entry name" value="Galactose mutarotase-like"/>
    <property type="match status" value="1"/>
</dbReference>
<dbReference type="GO" id="GO:0033499">
    <property type="term" value="P:galactose catabolic process via UDP-galactose, Leloir pathway"/>
    <property type="evidence" value="ECO:0007669"/>
    <property type="project" value="TreeGrafter"/>
</dbReference>
<dbReference type="GO" id="GO:0005737">
    <property type="term" value="C:cytoplasm"/>
    <property type="evidence" value="ECO:0007669"/>
    <property type="project" value="TreeGrafter"/>
</dbReference>
<keyword evidence="2" id="KW-0413">Isomerase</keyword>
<dbReference type="AlphaFoldDB" id="A0A1X0VFG0"/>
<accession>A0A1X0VFG0</accession>
<evidence type="ECO:0000256" key="3">
    <source>
        <dbReference type="ARBA" id="ARBA00023277"/>
    </source>
</evidence>
<dbReference type="EMBL" id="MPLS01000003">
    <property type="protein sequence ID" value="ORI98475.1"/>
    <property type="molecule type" value="Genomic_DNA"/>
</dbReference>
<dbReference type="eggNOG" id="COG2017">
    <property type="taxonomic scope" value="Bacteria"/>
</dbReference>
<dbReference type="PANTHER" id="PTHR10091:SF0">
    <property type="entry name" value="GALACTOSE MUTAROTASE"/>
    <property type="match status" value="1"/>
</dbReference>
<dbReference type="InterPro" id="IPR014718">
    <property type="entry name" value="GH-type_carb-bd"/>
</dbReference>
<dbReference type="Gene3D" id="2.70.98.10">
    <property type="match status" value="1"/>
</dbReference>
<dbReference type="Pfam" id="PF01263">
    <property type="entry name" value="Aldose_epim"/>
    <property type="match status" value="1"/>
</dbReference>
<comment type="similarity">
    <text evidence="1">Belongs to the aldose epimerase family.</text>
</comment>
<dbReference type="InterPro" id="IPR047215">
    <property type="entry name" value="Galactose_mutarotase-like"/>
</dbReference>
<dbReference type="CDD" id="cd09019">
    <property type="entry name" value="galactose_mutarotase_like"/>
    <property type="match status" value="1"/>
</dbReference>
<dbReference type="InterPro" id="IPR008183">
    <property type="entry name" value="Aldose_1/G6P_1-epimerase"/>
</dbReference>
<evidence type="ECO:0000313" key="5">
    <source>
        <dbReference type="Proteomes" id="UP000192288"/>
    </source>
</evidence>
<dbReference type="GO" id="GO:0006006">
    <property type="term" value="P:glucose metabolic process"/>
    <property type="evidence" value="ECO:0007669"/>
    <property type="project" value="TreeGrafter"/>
</dbReference>
<organism evidence="4 5">
    <name type="scientific">Leuconostoc pseudomesenteroides</name>
    <dbReference type="NCBI Taxonomy" id="33968"/>
    <lineage>
        <taxon>Bacteria</taxon>
        <taxon>Bacillati</taxon>
        <taxon>Bacillota</taxon>
        <taxon>Bacilli</taxon>
        <taxon>Lactobacillales</taxon>
        <taxon>Lactobacillaceae</taxon>
        <taxon>Leuconostoc</taxon>
    </lineage>
</organism>
<sequence length="337" mass="37020">MKTTIQPFGEFEGQNVSAYSLENKNGTRITVLDFAGIWHEYLVIDEGTRVNMLLSAPNMSGYTDNPFYINRLIGRVAGRIKDATFKLGDQLIQTPQNEGNNSLHGGGNGWSNTMFTVKFDQNSIVLTATITSAQDGFPGDLESEIRYTLEDDDTVALTMSGTQRETDGVFNPTSHAYFNLSQSDDVSNHELQLNSKVHLVVDAGKVPTGETVANHNSPFDLRMASDLGAALATLDKTTAEHGFDDVFVVQGPKIASLKDKVSSRTIDVISHRNGLVVFTANSMTSDMINNHGNGHKWVAVALEPHTLPNSENIPAFGDVRLKKDETRVAEIVYRYHK</sequence>
<name>A0A1X0VFG0_LEUPS</name>
<evidence type="ECO:0000256" key="2">
    <source>
        <dbReference type="ARBA" id="ARBA00023235"/>
    </source>
</evidence>
<dbReference type="PANTHER" id="PTHR10091">
    <property type="entry name" value="ALDOSE-1-EPIMERASE"/>
    <property type="match status" value="1"/>
</dbReference>
<dbReference type="GO" id="GO:0004034">
    <property type="term" value="F:aldose 1-epimerase activity"/>
    <property type="evidence" value="ECO:0007669"/>
    <property type="project" value="TreeGrafter"/>
</dbReference>
<dbReference type="InterPro" id="IPR011013">
    <property type="entry name" value="Gal_mutarotase_sf_dom"/>
</dbReference>